<gene>
    <name evidence="2" type="ORF">KIH39_18155</name>
</gene>
<dbReference type="RefSeq" id="WP_213494646.1">
    <property type="nucleotide sequence ID" value="NZ_CP074694.1"/>
</dbReference>
<dbReference type="InterPro" id="IPR045792">
    <property type="entry name" value="DUF6036"/>
</dbReference>
<proteinExistence type="predicted"/>
<name>A0A8E6B2L2_9BACT</name>
<accession>A0A8E6B2L2</accession>
<sequence length="155" mass="17967">MEAWLSSGDRGYRCRNARGDQRLINEAIRLFGRGTPKAKEYNLYIEVVPEALPPVGGGFYKRATEVNGKWKVIRLFHLEDHDFAVTKLKRFSQKDQSDIREMCDRELLDPKLLEDRLVAAFPFRHEKDEDKGREAAEENIKIVLNYLQGGDWALT</sequence>
<dbReference type="KEGG" id="tsph:KIH39_18155"/>
<protein>
    <recommendedName>
        <fullName evidence="1">DUF6036 domain-containing protein</fullName>
    </recommendedName>
</protein>
<evidence type="ECO:0000259" key="1">
    <source>
        <dbReference type="Pfam" id="PF19502"/>
    </source>
</evidence>
<dbReference type="EMBL" id="CP074694">
    <property type="protein sequence ID" value="QVL30763.1"/>
    <property type="molecule type" value="Genomic_DNA"/>
</dbReference>
<organism evidence="2 3">
    <name type="scientific">Telmatocola sphagniphila</name>
    <dbReference type="NCBI Taxonomy" id="1123043"/>
    <lineage>
        <taxon>Bacteria</taxon>
        <taxon>Pseudomonadati</taxon>
        <taxon>Planctomycetota</taxon>
        <taxon>Planctomycetia</taxon>
        <taxon>Gemmatales</taxon>
        <taxon>Gemmataceae</taxon>
    </lineage>
</organism>
<dbReference type="Proteomes" id="UP000676194">
    <property type="component" value="Chromosome"/>
</dbReference>
<dbReference type="AlphaFoldDB" id="A0A8E6B2L2"/>
<evidence type="ECO:0000313" key="3">
    <source>
        <dbReference type="Proteomes" id="UP000676194"/>
    </source>
</evidence>
<dbReference type="Pfam" id="PF19502">
    <property type="entry name" value="DUF6036"/>
    <property type="match status" value="1"/>
</dbReference>
<reference evidence="2" key="1">
    <citation type="submission" date="2021-05" db="EMBL/GenBank/DDBJ databases">
        <title>Complete genome sequence of the cellulolytic planctomycete Telmatocola sphagniphila SP2T and characterization of the first cellulase from planctomycetes.</title>
        <authorList>
            <person name="Rakitin A.L."/>
            <person name="Beletsky A.V."/>
            <person name="Naumoff D.G."/>
            <person name="Kulichevskaya I.S."/>
            <person name="Mardanov A.V."/>
            <person name="Ravin N.V."/>
            <person name="Dedysh S.N."/>
        </authorList>
    </citation>
    <scope>NUCLEOTIDE SEQUENCE</scope>
    <source>
        <strain evidence="2">SP2T</strain>
    </source>
</reference>
<keyword evidence="3" id="KW-1185">Reference proteome</keyword>
<feature type="domain" description="DUF6036" evidence="1">
    <location>
        <begin position="41"/>
        <end position="122"/>
    </location>
</feature>
<evidence type="ECO:0000313" key="2">
    <source>
        <dbReference type="EMBL" id="QVL30763.1"/>
    </source>
</evidence>